<reference evidence="2" key="1">
    <citation type="submission" date="2020-01" db="EMBL/GenBank/DDBJ databases">
        <authorList>
            <consortium name="DOE Joint Genome Institute"/>
            <person name="Haridas S."/>
            <person name="Albert R."/>
            <person name="Binder M."/>
            <person name="Bloem J."/>
            <person name="Labutti K."/>
            <person name="Salamov A."/>
            <person name="Andreopoulos B."/>
            <person name="Baker S.E."/>
            <person name="Barry K."/>
            <person name="Bills G."/>
            <person name="Bluhm B.H."/>
            <person name="Cannon C."/>
            <person name="Castanera R."/>
            <person name="Culley D.E."/>
            <person name="Daum C."/>
            <person name="Ezra D."/>
            <person name="Gonzalez J.B."/>
            <person name="Henrissat B."/>
            <person name="Kuo A."/>
            <person name="Liang C."/>
            <person name="Lipzen A."/>
            <person name="Lutzoni F."/>
            <person name="Magnuson J."/>
            <person name="Mondo S."/>
            <person name="Nolan M."/>
            <person name="Ohm R."/>
            <person name="Pangilinan J."/>
            <person name="Park H.-J."/>
            <person name="Ramirez L."/>
            <person name="Alfaro M."/>
            <person name="Sun H."/>
            <person name="Tritt A."/>
            <person name="Yoshinaga Y."/>
            <person name="Zwiers L.-H."/>
            <person name="Turgeon B.G."/>
            <person name="Goodwin S.B."/>
            <person name="Spatafora J.W."/>
            <person name="Crous P.W."/>
            <person name="Grigoriev I.V."/>
        </authorList>
    </citation>
    <scope>NUCLEOTIDE SEQUENCE</scope>
    <source>
        <strain evidence="2">P77</strain>
    </source>
</reference>
<evidence type="ECO:0000313" key="2">
    <source>
        <dbReference type="EMBL" id="KAF1831698.1"/>
    </source>
</evidence>
<feature type="non-terminal residue" evidence="2">
    <location>
        <position position="89"/>
    </location>
</feature>
<keyword evidence="1" id="KW-1133">Transmembrane helix</keyword>
<organism evidence="2 3">
    <name type="scientific">Decorospora gaudefroyi</name>
    <dbReference type="NCBI Taxonomy" id="184978"/>
    <lineage>
        <taxon>Eukaryota</taxon>
        <taxon>Fungi</taxon>
        <taxon>Dikarya</taxon>
        <taxon>Ascomycota</taxon>
        <taxon>Pezizomycotina</taxon>
        <taxon>Dothideomycetes</taxon>
        <taxon>Pleosporomycetidae</taxon>
        <taxon>Pleosporales</taxon>
        <taxon>Pleosporineae</taxon>
        <taxon>Pleosporaceae</taxon>
        <taxon>Decorospora</taxon>
    </lineage>
</organism>
<keyword evidence="1" id="KW-0812">Transmembrane</keyword>
<dbReference type="AlphaFoldDB" id="A0A6A5K3A9"/>
<feature type="transmembrane region" description="Helical" evidence="1">
    <location>
        <begin position="7"/>
        <end position="27"/>
    </location>
</feature>
<evidence type="ECO:0000256" key="1">
    <source>
        <dbReference type="SAM" id="Phobius"/>
    </source>
</evidence>
<gene>
    <name evidence="2" type="ORF">BDW02DRAFT_474587</name>
</gene>
<dbReference type="OrthoDB" id="5216128at2759"/>
<keyword evidence="3" id="KW-1185">Reference proteome</keyword>
<evidence type="ECO:0000313" key="3">
    <source>
        <dbReference type="Proteomes" id="UP000800040"/>
    </source>
</evidence>
<protein>
    <submittedName>
        <fullName evidence="2">Uncharacterized protein</fullName>
    </submittedName>
</protein>
<keyword evidence="1" id="KW-0472">Membrane</keyword>
<dbReference type="EMBL" id="ML975356">
    <property type="protein sequence ID" value="KAF1831698.1"/>
    <property type="molecule type" value="Genomic_DNA"/>
</dbReference>
<dbReference type="Pfam" id="PF14087">
    <property type="entry name" value="DUF4267"/>
    <property type="match status" value="1"/>
</dbReference>
<dbReference type="Proteomes" id="UP000800040">
    <property type="component" value="Unassembled WGS sequence"/>
</dbReference>
<dbReference type="InterPro" id="IPR025363">
    <property type="entry name" value="DUF4267"/>
</dbReference>
<sequence>MPHHRLLPYTTTLLSTIYLSLGATYMFNPRAGFSLFGFSHSPSGAEWPLLSHIMVLYGAKDVFMGLAILVSMCCGTRTCTGLVLLGAAA</sequence>
<name>A0A6A5K3A9_9PLEO</name>
<proteinExistence type="predicted"/>
<accession>A0A6A5K3A9</accession>